<evidence type="ECO:0000313" key="3">
    <source>
        <dbReference type="Proteomes" id="UP001054252"/>
    </source>
</evidence>
<sequence>MFSCEVFRLPFSKMFFVDNYGLVYQRDFHLGRCLNHRAQLHRATQHRRDSSGYRTSPTRFPLVSDMAARR</sequence>
<organism evidence="2 3">
    <name type="scientific">Rubroshorea leprosula</name>
    <dbReference type="NCBI Taxonomy" id="152421"/>
    <lineage>
        <taxon>Eukaryota</taxon>
        <taxon>Viridiplantae</taxon>
        <taxon>Streptophyta</taxon>
        <taxon>Embryophyta</taxon>
        <taxon>Tracheophyta</taxon>
        <taxon>Spermatophyta</taxon>
        <taxon>Magnoliopsida</taxon>
        <taxon>eudicotyledons</taxon>
        <taxon>Gunneridae</taxon>
        <taxon>Pentapetalae</taxon>
        <taxon>rosids</taxon>
        <taxon>malvids</taxon>
        <taxon>Malvales</taxon>
        <taxon>Dipterocarpaceae</taxon>
        <taxon>Rubroshorea</taxon>
    </lineage>
</organism>
<gene>
    <name evidence="2" type="ORF">SLEP1_g44133</name>
</gene>
<name>A0AAV5LFB0_9ROSI</name>
<evidence type="ECO:0000313" key="2">
    <source>
        <dbReference type="EMBL" id="GKV35938.1"/>
    </source>
</evidence>
<feature type="region of interest" description="Disordered" evidence="1">
    <location>
        <begin position="41"/>
        <end position="70"/>
    </location>
</feature>
<dbReference type="EMBL" id="BPVZ01000113">
    <property type="protein sequence ID" value="GKV35938.1"/>
    <property type="molecule type" value="Genomic_DNA"/>
</dbReference>
<accession>A0AAV5LFB0</accession>
<proteinExistence type="predicted"/>
<dbReference type="Proteomes" id="UP001054252">
    <property type="component" value="Unassembled WGS sequence"/>
</dbReference>
<protein>
    <submittedName>
        <fullName evidence="2">Uncharacterized protein</fullName>
    </submittedName>
</protein>
<dbReference type="AlphaFoldDB" id="A0AAV5LFB0"/>
<keyword evidence="3" id="KW-1185">Reference proteome</keyword>
<reference evidence="2 3" key="1">
    <citation type="journal article" date="2021" name="Commun. Biol.">
        <title>The genome of Shorea leprosula (Dipterocarpaceae) highlights the ecological relevance of drought in aseasonal tropical rainforests.</title>
        <authorList>
            <person name="Ng K.K.S."/>
            <person name="Kobayashi M.J."/>
            <person name="Fawcett J.A."/>
            <person name="Hatakeyama M."/>
            <person name="Paape T."/>
            <person name="Ng C.H."/>
            <person name="Ang C.C."/>
            <person name="Tnah L.H."/>
            <person name="Lee C.T."/>
            <person name="Nishiyama T."/>
            <person name="Sese J."/>
            <person name="O'Brien M.J."/>
            <person name="Copetti D."/>
            <person name="Mohd Noor M.I."/>
            <person name="Ong R.C."/>
            <person name="Putra M."/>
            <person name="Sireger I.Z."/>
            <person name="Indrioko S."/>
            <person name="Kosugi Y."/>
            <person name="Izuno A."/>
            <person name="Isagi Y."/>
            <person name="Lee S.L."/>
            <person name="Shimizu K.K."/>
        </authorList>
    </citation>
    <scope>NUCLEOTIDE SEQUENCE [LARGE SCALE GENOMIC DNA]</scope>
    <source>
        <strain evidence="2">214</strain>
    </source>
</reference>
<comment type="caution">
    <text evidence="2">The sequence shown here is derived from an EMBL/GenBank/DDBJ whole genome shotgun (WGS) entry which is preliminary data.</text>
</comment>
<evidence type="ECO:0000256" key="1">
    <source>
        <dbReference type="SAM" id="MobiDB-lite"/>
    </source>
</evidence>